<protein>
    <submittedName>
        <fullName evidence="3">Acetyl esterase</fullName>
        <ecNumber evidence="3">3.1.1.-</ecNumber>
    </submittedName>
</protein>
<evidence type="ECO:0000313" key="4">
    <source>
        <dbReference type="Proteomes" id="UP001184150"/>
    </source>
</evidence>
<organism evidence="3 4">
    <name type="scientific">Novosphingobium capsulatum</name>
    <dbReference type="NCBI Taxonomy" id="13688"/>
    <lineage>
        <taxon>Bacteria</taxon>
        <taxon>Pseudomonadati</taxon>
        <taxon>Pseudomonadota</taxon>
        <taxon>Alphaproteobacteria</taxon>
        <taxon>Sphingomonadales</taxon>
        <taxon>Sphingomonadaceae</taxon>
        <taxon>Novosphingobium</taxon>
    </lineage>
</organism>
<dbReference type="EC" id="3.1.1.-" evidence="3"/>
<evidence type="ECO:0000313" key="3">
    <source>
        <dbReference type="EMBL" id="MDR6512073.1"/>
    </source>
</evidence>
<dbReference type="Pfam" id="PF07859">
    <property type="entry name" value="Abhydrolase_3"/>
    <property type="match status" value="1"/>
</dbReference>
<gene>
    <name evidence="3" type="ORF">J2792_002956</name>
</gene>
<accession>A0ABU1MNZ8</accession>
<dbReference type="RefSeq" id="WP_309805739.1">
    <property type="nucleotide sequence ID" value="NZ_JAVDRD010000007.1"/>
</dbReference>
<sequence>MPLIADTIARVMQRMVAPRLAQPESGLAFPEIPRRCRTITIPTTQGSAAATVFAPQNTAGPVPVHVNFHGGGYVMGHPEQDDAFCAFLAERAGVCVINVDYALAPQRRFPIAVEQACEVIRWVAAQAGAQGWDGDRLTVGGQSAGGGLAAAASLLLAQAGGPPIAAQILHYPPLDLVTPPAHKQARAARPVISPGVARLFNAVYVPDPSMRADMRASPLVGAPDDLLDKVAPAIIIAAGLDLLRAEAAAYAQRLHARGRLLGYIEVPDQDHAYNLRGGTREVVEAVYLQIARHLVRLGR</sequence>
<dbReference type="Proteomes" id="UP001184150">
    <property type="component" value="Unassembled WGS sequence"/>
</dbReference>
<dbReference type="SUPFAM" id="SSF53474">
    <property type="entry name" value="alpha/beta-Hydrolases"/>
    <property type="match status" value="1"/>
</dbReference>
<proteinExistence type="predicted"/>
<dbReference type="GO" id="GO:0016787">
    <property type="term" value="F:hydrolase activity"/>
    <property type="evidence" value="ECO:0007669"/>
    <property type="project" value="UniProtKB-KW"/>
</dbReference>
<dbReference type="PANTHER" id="PTHR48081:SF8">
    <property type="entry name" value="ALPHA_BETA HYDROLASE FOLD-3 DOMAIN-CONTAINING PROTEIN-RELATED"/>
    <property type="match status" value="1"/>
</dbReference>
<name>A0ABU1MNZ8_9SPHN</name>
<dbReference type="PANTHER" id="PTHR48081">
    <property type="entry name" value="AB HYDROLASE SUPERFAMILY PROTEIN C4A8.06C"/>
    <property type="match status" value="1"/>
</dbReference>
<dbReference type="InterPro" id="IPR013094">
    <property type="entry name" value="AB_hydrolase_3"/>
</dbReference>
<reference evidence="3 4" key="1">
    <citation type="submission" date="2023-07" db="EMBL/GenBank/DDBJ databases">
        <title>Sorghum-associated microbial communities from plants grown in Nebraska, USA.</title>
        <authorList>
            <person name="Schachtman D."/>
        </authorList>
    </citation>
    <scope>NUCLEOTIDE SEQUENCE [LARGE SCALE GENOMIC DNA]</scope>
    <source>
        <strain evidence="3 4">DS1027</strain>
    </source>
</reference>
<evidence type="ECO:0000259" key="2">
    <source>
        <dbReference type="Pfam" id="PF07859"/>
    </source>
</evidence>
<dbReference type="InterPro" id="IPR050300">
    <property type="entry name" value="GDXG_lipolytic_enzyme"/>
</dbReference>
<comment type="caution">
    <text evidence="3">The sequence shown here is derived from an EMBL/GenBank/DDBJ whole genome shotgun (WGS) entry which is preliminary data.</text>
</comment>
<dbReference type="EMBL" id="JAVDRD010000007">
    <property type="protein sequence ID" value="MDR6512073.1"/>
    <property type="molecule type" value="Genomic_DNA"/>
</dbReference>
<evidence type="ECO:0000256" key="1">
    <source>
        <dbReference type="ARBA" id="ARBA00022801"/>
    </source>
</evidence>
<dbReference type="InterPro" id="IPR029058">
    <property type="entry name" value="AB_hydrolase_fold"/>
</dbReference>
<feature type="domain" description="Alpha/beta hydrolase fold-3" evidence="2">
    <location>
        <begin position="66"/>
        <end position="273"/>
    </location>
</feature>
<keyword evidence="1 3" id="KW-0378">Hydrolase</keyword>
<dbReference type="Gene3D" id="3.40.50.1820">
    <property type="entry name" value="alpha/beta hydrolase"/>
    <property type="match status" value="1"/>
</dbReference>
<keyword evidence="4" id="KW-1185">Reference proteome</keyword>